<feature type="transmembrane region" description="Helical" evidence="6">
    <location>
        <begin position="105"/>
        <end position="124"/>
    </location>
</feature>
<evidence type="ECO:0000256" key="5">
    <source>
        <dbReference type="ARBA" id="ARBA00038514"/>
    </source>
</evidence>
<evidence type="ECO:0000313" key="11">
    <source>
        <dbReference type="Proteomes" id="UP000652691"/>
    </source>
</evidence>
<dbReference type="PANTHER" id="PTHR11662">
    <property type="entry name" value="SOLUTE CARRIER FAMILY 17"/>
    <property type="match status" value="1"/>
</dbReference>
<feature type="transmembrane region" description="Helical" evidence="6">
    <location>
        <begin position="81"/>
        <end position="99"/>
    </location>
</feature>
<dbReference type="EMBL" id="APSA01000007">
    <property type="protein sequence ID" value="ENX37695.1"/>
    <property type="molecule type" value="Genomic_DNA"/>
</dbReference>
<evidence type="ECO:0000256" key="4">
    <source>
        <dbReference type="ARBA" id="ARBA00023136"/>
    </source>
</evidence>
<dbReference type="Proteomes" id="UP000652691">
    <property type="component" value="Unassembled WGS sequence"/>
</dbReference>
<comment type="similarity">
    <text evidence="5">Belongs to the major facilitator superfamily. Phthalate permease family.</text>
</comment>
<dbReference type="InterPro" id="IPR011701">
    <property type="entry name" value="MFS"/>
</dbReference>
<feature type="transmembrane region" description="Helical" evidence="6">
    <location>
        <begin position="48"/>
        <end position="69"/>
    </location>
</feature>
<keyword evidence="2 6" id="KW-0812">Transmembrane</keyword>
<feature type="transmembrane region" description="Helical" evidence="6">
    <location>
        <begin position="171"/>
        <end position="188"/>
    </location>
</feature>
<dbReference type="EMBL" id="BMDA01000001">
    <property type="protein sequence ID" value="GGH25787.1"/>
    <property type="molecule type" value="Genomic_DNA"/>
</dbReference>
<keyword evidence="10" id="KW-1185">Reference proteome</keyword>
<dbReference type="GO" id="GO:0022857">
    <property type="term" value="F:transmembrane transporter activity"/>
    <property type="evidence" value="ECO:0007669"/>
    <property type="project" value="InterPro"/>
</dbReference>
<dbReference type="Gene3D" id="1.20.1250.20">
    <property type="entry name" value="MFS general substrate transporter like domains"/>
    <property type="match status" value="2"/>
</dbReference>
<evidence type="ECO:0000256" key="1">
    <source>
        <dbReference type="ARBA" id="ARBA00004141"/>
    </source>
</evidence>
<dbReference type="PANTHER" id="PTHR11662:SF399">
    <property type="entry name" value="FI19708P1-RELATED"/>
    <property type="match status" value="1"/>
</dbReference>
<dbReference type="InterPro" id="IPR050382">
    <property type="entry name" value="MFS_Na/Anion_cotransporter"/>
</dbReference>
<comment type="caution">
    <text evidence="8">The sequence shown here is derived from an EMBL/GenBank/DDBJ whole genome shotgun (WGS) entry which is preliminary data.</text>
</comment>
<protein>
    <submittedName>
        <fullName evidence="9">MFS transporter</fullName>
    </submittedName>
</protein>
<feature type="transmembrane region" description="Helical" evidence="6">
    <location>
        <begin position="373"/>
        <end position="391"/>
    </location>
</feature>
<dbReference type="GeneID" id="80102855"/>
<evidence type="ECO:0000259" key="7">
    <source>
        <dbReference type="PROSITE" id="PS50850"/>
    </source>
</evidence>
<evidence type="ECO:0000256" key="2">
    <source>
        <dbReference type="ARBA" id="ARBA00022692"/>
    </source>
</evidence>
<feature type="transmembrane region" description="Helical" evidence="6">
    <location>
        <begin position="252"/>
        <end position="272"/>
    </location>
</feature>
<feature type="transmembrane region" description="Helical" evidence="6">
    <location>
        <begin position="309"/>
        <end position="331"/>
    </location>
</feature>
<dbReference type="PROSITE" id="PS50850">
    <property type="entry name" value="MFS"/>
    <property type="match status" value="1"/>
</dbReference>
<evidence type="ECO:0000313" key="10">
    <source>
        <dbReference type="Proteomes" id="UP000013200"/>
    </source>
</evidence>
<evidence type="ECO:0000313" key="8">
    <source>
        <dbReference type="EMBL" id="ENX37695.1"/>
    </source>
</evidence>
<feature type="transmembrane region" description="Helical" evidence="6">
    <location>
        <begin position="12"/>
        <end position="28"/>
    </location>
</feature>
<keyword evidence="4 6" id="KW-0472">Membrane</keyword>
<feature type="domain" description="Major facilitator superfamily (MFS) profile" evidence="7">
    <location>
        <begin position="15"/>
        <end position="396"/>
    </location>
</feature>
<reference evidence="8 10" key="1">
    <citation type="submission" date="2013-02" db="EMBL/GenBank/DDBJ databases">
        <title>The Genome Sequence of Acinetobacter sp. NIPH 3623.</title>
        <authorList>
            <consortium name="The Broad Institute Genome Sequencing Platform"/>
            <consortium name="The Broad Institute Genome Sequencing Center for Infectious Disease"/>
            <person name="Cerqueira G."/>
            <person name="Feldgarden M."/>
            <person name="Courvalin P."/>
            <person name="Perichon B."/>
            <person name="Grillot-Courvalin C."/>
            <person name="Clermont D."/>
            <person name="Rocha E."/>
            <person name="Yoon E.-J."/>
            <person name="Nemec A."/>
            <person name="Walker B."/>
            <person name="Young S.K."/>
            <person name="Zeng Q."/>
            <person name="Gargeya S."/>
            <person name="Fitzgerald M."/>
            <person name="Haas B."/>
            <person name="Abouelleil A."/>
            <person name="Alvarado L."/>
            <person name="Arachchi H.M."/>
            <person name="Berlin A.M."/>
            <person name="Chapman S.B."/>
            <person name="Dewar J."/>
            <person name="Goldberg J."/>
            <person name="Griggs A."/>
            <person name="Gujja S."/>
            <person name="Hansen M."/>
            <person name="Howarth C."/>
            <person name="Imamovic A."/>
            <person name="Larimer J."/>
            <person name="McCowan C."/>
            <person name="Murphy C."/>
            <person name="Neiman D."/>
            <person name="Pearson M."/>
            <person name="Priest M."/>
            <person name="Roberts A."/>
            <person name="Saif S."/>
            <person name="Shea T."/>
            <person name="Sisk P."/>
            <person name="Sykes S."/>
            <person name="Wortman J."/>
            <person name="Nusbaum C."/>
            <person name="Birren B."/>
        </authorList>
    </citation>
    <scope>NUCLEOTIDE SEQUENCE [LARGE SCALE GENOMIC DNA]</scope>
    <source>
        <strain evidence="8 10">NIPH 3623</strain>
    </source>
</reference>
<dbReference type="AlphaFoldDB" id="N9RGD6"/>
<gene>
    <name evidence="8" type="ORF">F888_03038</name>
    <name evidence="9" type="ORF">GCM10007354_02760</name>
</gene>
<evidence type="ECO:0000256" key="3">
    <source>
        <dbReference type="ARBA" id="ARBA00022989"/>
    </source>
</evidence>
<dbReference type="InterPro" id="IPR020846">
    <property type="entry name" value="MFS_dom"/>
</dbReference>
<dbReference type="Pfam" id="PF07690">
    <property type="entry name" value="MFS_1"/>
    <property type="match status" value="1"/>
</dbReference>
<name>N9RGD6_9GAMM</name>
<dbReference type="Proteomes" id="UP000013200">
    <property type="component" value="Unassembled WGS sequence"/>
</dbReference>
<evidence type="ECO:0000256" key="6">
    <source>
        <dbReference type="SAM" id="Phobius"/>
    </source>
</evidence>
<comment type="subcellular location">
    <subcellularLocation>
        <location evidence="1">Membrane</location>
        <topology evidence="1">Multi-pass membrane protein</topology>
    </subcellularLocation>
</comment>
<dbReference type="RefSeq" id="WP_005287801.1">
    <property type="nucleotide sequence ID" value="NZ_BMDA01000001.1"/>
</dbReference>
<sequence>MAAWIEKIGVRKYLVFLLLYLGWCISFIDRTAISISATHIIKDLSISPVQMGAVLSMFYIGYTIMQIPGGWLADKIGSKKVILVAVGLWSIFTMLTGMVESLMGLLVIRLLFGLGEGGFPPASFKSIAENFKGISRSNASSAMMSSNYIGSMIAPLIIAPLIIAFDWRNTFMIIGVVGFIYIVLYAVLTPSSKETQKTIDVTKTASSLVFKNKYLWAICAMWFGISIVNKGLDTWMPIYLMTERGLDLKSVGWLLPIPFLIAGLTTAAGGWFVNKFFDGKERLLIIPCCILMCLGLYEMYSAATIAQVIIAQGVVYLFKSLIFALVIALPAKKLPQEQIGRGLGVINTGGMAAGFVAPVLIGALVSWSGYQAVFMFLICSVIFSLLMSFWIKSQKTEEVKSQLSNA</sequence>
<dbReference type="CDD" id="cd17319">
    <property type="entry name" value="MFS_ExuT_GudP_like"/>
    <property type="match status" value="1"/>
</dbReference>
<accession>N9RGD6</accession>
<proteinExistence type="inferred from homology"/>
<dbReference type="InterPro" id="IPR036259">
    <property type="entry name" value="MFS_trans_sf"/>
</dbReference>
<dbReference type="SUPFAM" id="SSF103473">
    <property type="entry name" value="MFS general substrate transporter"/>
    <property type="match status" value="1"/>
</dbReference>
<dbReference type="HOGENOM" id="CLU_001265_5_1_6"/>
<feature type="transmembrane region" description="Helical" evidence="6">
    <location>
        <begin position="145"/>
        <end position="165"/>
    </location>
</feature>
<dbReference type="GO" id="GO:0016020">
    <property type="term" value="C:membrane"/>
    <property type="evidence" value="ECO:0007669"/>
    <property type="project" value="UniProtKB-SubCell"/>
</dbReference>
<organism evidence="8 10">
    <name type="scientific">Acinetobacter courvalinii</name>
    <dbReference type="NCBI Taxonomy" id="280147"/>
    <lineage>
        <taxon>Bacteria</taxon>
        <taxon>Pseudomonadati</taxon>
        <taxon>Pseudomonadota</taxon>
        <taxon>Gammaproteobacteria</taxon>
        <taxon>Moraxellales</taxon>
        <taxon>Moraxellaceae</taxon>
        <taxon>Acinetobacter</taxon>
    </lineage>
</organism>
<feature type="transmembrane region" description="Helical" evidence="6">
    <location>
        <begin position="284"/>
        <end position="303"/>
    </location>
</feature>
<keyword evidence="3 6" id="KW-1133">Transmembrane helix</keyword>
<dbReference type="PATRIC" id="fig|1217698.3.peg.2966"/>
<feature type="transmembrane region" description="Helical" evidence="6">
    <location>
        <begin position="214"/>
        <end position="232"/>
    </location>
</feature>
<reference evidence="9 11" key="2">
    <citation type="journal article" date="2014" name="Int. J. Syst. Evol. Microbiol.">
        <title>Complete genome sequence of Corynebacterium casei LMG S-19264T (=DSM 44701T), isolated from a smear-ripened cheese.</title>
        <authorList>
            <consortium name="US DOE Joint Genome Institute (JGI-PGF)"/>
            <person name="Walter F."/>
            <person name="Albersmeier A."/>
            <person name="Kalinowski J."/>
            <person name="Ruckert C."/>
        </authorList>
    </citation>
    <scope>NUCLEOTIDE SEQUENCE [LARGE SCALE GENOMIC DNA]</scope>
    <source>
        <strain evidence="9 11">CCM 8635</strain>
    </source>
</reference>
<reference evidence="9" key="3">
    <citation type="submission" date="2024-03" db="EMBL/GenBank/DDBJ databases">
        <authorList>
            <person name="Sun Q."/>
            <person name="Sedlacek I."/>
        </authorList>
    </citation>
    <scope>NUCLEOTIDE SEQUENCE</scope>
    <source>
        <strain evidence="9">CCM 8635</strain>
    </source>
</reference>
<feature type="transmembrane region" description="Helical" evidence="6">
    <location>
        <begin position="343"/>
        <end position="367"/>
    </location>
</feature>
<evidence type="ECO:0000313" key="9">
    <source>
        <dbReference type="EMBL" id="GGH25787.1"/>
    </source>
</evidence>